<proteinExistence type="predicted"/>
<evidence type="ECO:0000256" key="2">
    <source>
        <dbReference type="SAM" id="Phobius"/>
    </source>
</evidence>
<keyword evidence="2" id="KW-1133">Transmembrane helix</keyword>
<evidence type="ECO:0000313" key="5">
    <source>
        <dbReference type="Proteomes" id="UP000654075"/>
    </source>
</evidence>
<dbReference type="EMBL" id="CAJNNW010032003">
    <property type="protein sequence ID" value="CAE8710525.1"/>
    <property type="molecule type" value="Genomic_DNA"/>
</dbReference>
<protein>
    <submittedName>
        <fullName evidence="3">Uncharacterized protein</fullName>
    </submittedName>
</protein>
<feature type="region of interest" description="Disordered" evidence="1">
    <location>
        <begin position="536"/>
        <end position="594"/>
    </location>
</feature>
<comment type="caution">
    <text evidence="3">The sequence shown here is derived from an EMBL/GenBank/DDBJ whole genome shotgun (WGS) entry which is preliminary data.</text>
</comment>
<name>A0A813DU01_POLGL</name>
<accession>A0A813DU01</accession>
<dbReference type="Proteomes" id="UP000654075">
    <property type="component" value="Unassembled WGS sequence"/>
</dbReference>
<evidence type="ECO:0000313" key="3">
    <source>
        <dbReference type="EMBL" id="CAE8591407.1"/>
    </source>
</evidence>
<reference evidence="3" key="1">
    <citation type="submission" date="2021-02" db="EMBL/GenBank/DDBJ databases">
        <authorList>
            <person name="Dougan E. K."/>
            <person name="Rhodes N."/>
            <person name="Thang M."/>
            <person name="Chan C."/>
        </authorList>
    </citation>
    <scope>NUCLEOTIDE SEQUENCE</scope>
</reference>
<sequence length="660" mass="71628">MAQAAEDKSGHVQRFVVGEAVRAFYDMNDHPNGYRFVRLLDAGMPQETRPSGSPTVGLSCGWIPATVAEDYNGPADGPEGVLVRLHGRFEDAYREEPEPAQDMHWRVHPSLIRQGRPQPVIELSLVVVRWSKYHQQREGSRSHNNLNEGLLLDVLQGPKEAFGSEGCYEVFSAFVSSAEEIAALPQSQLAKALRGQRKAALYFVWPTQRPAADRHGCVAEPALHALMQGLEAADVRTCWPHPSPLYRELAGKRWVSRLGNLAKELKVPPTVAVSKSQCQGGVASVATAAIEELQRIRREVHGGEPLPAETYSGVAKLGYAWMGEAVLPFIGQAGLERALAKLLDGALLEAECLVQERVPDVKFEMRIFCCRDRARGPEAYLKQVLRMKLHAPRHQALDSSFSLTSHLSMTSQEAADLVFNGNTAVLEAVEAEVQLLADRWLRWFREEGPEGGPPHVCRLDFLVSASQAAGRQFEVHTCELTECGGATCGLNVSTRTAAVLNECVVHPQLPPPSGFPRPLPPFELLEVAPSRFSSAVGGAWTDRSQGSQGPSRGNSRSSQSGPSRGSYGGGGGGRSRREGGGGGNSRDELQERGRGRSAVAMAAVLAILFAQGRAVTSLRNRMPRLPVAFLALVVAVIAAIARRSWQPKAASRQRNALTGQ</sequence>
<dbReference type="Proteomes" id="UP000626109">
    <property type="component" value="Unassembled WGS sequence"/>
</dbReference>
<keyword evidence="5" id="KW-1185">Reference proteome</keyword>
<dbReference type="AlphaFoldDB" id="A0A813DU01"/>
<evidence type="ECO:0000256" key="1">
    <source>
        <dbReference type="SAM" id="MobiDB-lite"/>
    </source>
</evidence>
<gene>
    <name evidence="3" type="ORF">PGLA1383_LOCUS10078</name>
    <name evidence="4" type="ORF">PGLA2088_LOCUS35987</name>
</gene>
<feature type="transmembrane region" description="Helical" evidence="2">
    <location>
        <begin position="627"/>
        <end position="645"/>
    </location>
</feature>
<feature type="compositionally biased region" description="Low complexity" evidence="1">
    <location>
        <begin position="543"/>
        <end position="565"/>
    </location>
</feature>
<keyword evidence="2" id="KW-0812">Transmembrane</keyword>
<dbReference type="OrthoDB" id="1708823at2759"/>
<dbReference type="EMBL" id="CAJNNV010004912">
    <property type="protein sequence ID" value="CAE8591407.1"/>
    <property type="molecule type" value="Genomic_DNA"/>
</dbReference>
<organism evidence="3 5">
    <name type="scientific">Polarella glacialis</name>
    <name type="common">Dinoflagellate</name>
    <dbReference type="NCBI Taxonomy" id="89957"/>
    <lineage>
        <taxon>Eukaryota</taxon>
        <taxon>Sar</taxon>
        <taxon>Alveolata</taxon>
        <taxon>Dinophyceae</taxon>
        <taxon>Suessiales</taxon>
        <taxon>Suessiaceae</taxon>
        <taxon>Polarella</taxon>
    </lineage>
</organism>
<feature type="compositionally biased region" description="Basic and acidic residues" evidence="1">
    <location>
        <begin position="575"/>
        <end position="594"/>
    </location>
</feature>
<keyword evidence="2" id="KW-0472">Membrane</keyword>
<evidence type="ECO:0000313" key="4">
    <source>
        <dbReference type="EMBL" id="CAE8710525.1"/>
    </source>
</evidence>